<evidence type="ECO:0000256" key="6">
    <source>
        <dbReference type="ARBA" id="ARBA00022723"/>
    </source>
</evidence>
<keyword evidence="5" id="KW-0436">Ligase</keyword>
<dbReference type="Pfam" id="PF01406">
    <property type="entry name" value="tRNA-synt_1e"/>
    <property type="match status" value="1"/>
</dbReference>
<dbReference type="GO" id="GO:0005524">
    <property type="term" value="F:ATP binding"/>
    <property type="evidence" value="ECO:0007669"/>
    <property type="project" value="UniProtKB-KW"/>
</dbReference>
<keyword evidence="7" id="KW-0547">Nucleotide-binding</keyword>
<evidence type="ECO:0000256" key="7">
    <source>
        <dbReference type="ARBA" id="ARBA00022741"/>
    </source>
</evidence>
<evidence type="ECO:0000259" key="13">
    <source>
        <dbReference type="SMART" id="SM00840"/>
    </source>
</evidence>
<gene>
    <name evidence="14" type="ORF">UFOPK2602_00331</name>
    <name evidence="15" type="ORF">UFOPK2806_00966</name>
</gene>
<evidence type="ECO:0000256" key="8">
    <source>
        <dbReference type="ARBA" id="ARBA00022833"/>
    </source>
</evidence>
<reference evidence="15" key="1">
    <citation type="submission" date="2020-05" db="EMBL/GenBank/DDBJ databases">
        <authorList>
            <person name="Chiriac C."/>
            <person name="Salcher M."/>
            <person name="Ghai R."/>
            <person name="Kavagutti S V."/>
        </authorList>
    </citation>
    <scope>NUCLEOTIDE SEQUENCE</scope>
</reference>
<dbReference type="NCBIfam" id="TIGR00435">
    <property type="entry name" value="cysS"/>
    <property type="match status" value="1"/>
</dbReference>
<keyword evidence="8" id="KW-0862">Zinc</keyword>
<protein>
    <recommendedName>
        <fullName evidence="3">cysteine--tRNA ligase</fullName>
        <ecNumber evidence="3">6.1.1.16</ecNumber>
    </recommendedName>
    <alternativeName>
        <fullName evidence="12">Cysteinyl-tRNA synthetase</fullName>
    </alternativeName>
</protein>
<dbReference type="PRINTS" id="PR00983">
    <property type="entry name" value="TRNASYNTHCYS"/>
</dbReference>
<evidence type="ECO:0000313" key="15">
    <source>
        <dbReference type="EMBL" id="CAB4750100.1"/>
    </source>
</evidence>
<evidence type="ECO:0000256" key="12">
    <source>
        <dbReference type="ARBA" id="ARBA00031499"/>
    </source>
</evidence>
<accession>A0A6J6TRM7</accession>
<dbReference type="GO" id="GO:0046872">
    <property type="term" value="F:metal ion binding"/>
    <property type="evidence" value="ECO:0007669"/>
    <property type="project" value="UniProtKB-KW"/>
</dbReference>
<keyword evidence="10" id="KW-0648">Protein biosynthesis</keyword>
<dbReference type="InterPro" id="IPR009080">
    <property type="entry name" value="tRNAsynth_Ia_anticodon-bd"/>
</dbReference>
<evidence type="ECO:0000256" key="4">
    <source>
        <dbReference type="ARBA" id="ARBA00022490"/>
    </source>
</evidence>
<dbReference type="InterPro" id="IPR024909">
    <property type="entry name" value="Cys-tRNA/MSH_ligase"/>
</dbReference>
<dbReference type="GO" id="GO:0004817">
    <property type="term" value="F:cysteine-tRNA ligase activity"/>
    <property type="evidence" value="ECO:0007669"/>
    <property type="project" value="UniProtKB-EC"/>
</dbReference>
<dbReference type="SUPFAM" id="SSF52374">
    <property type="entry name" value="Nucleotidylyl transferase"/>
    <property type="match status" value="1"/>
</dbReference>
<evidence type="ECO:0000256" key="11">
    <source>
        <dbReference type="ARBA" id="ARBA00023146"/>
    </source>
</evidence>
<dbReference type="EMBL" id="CAEZYY010000009">
    <property type="protein sequence ID" value="CAB4750100.1"/>
    <property type="molecule type" value="Genomic_DNA"/>
</dbReference>
<proteinExistence type="inferred from homology"/>
<evidence type="ECO:0000256" key="10">
    <source>
        <dbReference type="ARBA" id="ARBA00022917"/>
    </source>
</evidence>
<organism evidence="15">
    <name type="scientific">freshwater metagenome</name>
    <dbReference type="NCBI Taxonomy" id="449393"/>
    <lineage>
        <taxon>unclassified sequences</taxon>
        <taxon>metagenomes</taxon>
        <taxon>ecological metagenomes</taxon>
    </lineage>
</organism>
<evidence type="ECO:0000256" key="2">
    <source>
        <dbReference type="ARBA" id="ARBA00005594"/>
    </source>
</evidence>
<dbReference type="InterPro" id="IPR015803">
    <property type="entry name" value="Cys-tRNA-ligase"/>
</dbReference>
<dbReference type="InterPro" id="IPR032678">
    <property type="entry name" value="tRNA-synt_1_cat_dom"/>
</dbReference>
<dbReference type="PANTHER" id="PTHR10890:SF30">
    <property type="entry name" value="CYSTEINE--TRNA LIGASE"/>
    <property type="match status" value="1"/>
</dbReference>
<dbReference type="InterPro" id="IPR015273">
    <property type="entry name" value="Cys-tRNA-synt_Ia_DALR"/>
</dbReference>
<keyword evidence="4" id="KW-0963">Cytoplasm</keyword>
<keyword evidence="6" id="KW-0479">Metal-binding</keyword>
<evidence type="ECO:0000256" key="1">
    <source>
        <dbReference type="ARBA" id="ARBA00001947"/>
    </source>
</evidence>
<dbReference type="HAMAP" id="MF_00041">
    <property type="entry name" value="Cys_tRNA_synth"/>
    <property type="match status" value="1"/>
</dbReference>
<dbReference type="EMBL" id="CAEZXX010000013">
    <property type="protein sequence ID" value="CAB4696628.1"/>
    <property type="molecule type" value="Genomic_DNA"/>
</dbReference>
<dbReference type="AlphaFoldDB" id="A0A6J6TRM7"/>
<comment type="similarity">
    <text evidence="2">Belongs to the class-I aminoacyl-tRNA synthetase family.</text>
</comment>
<dbReference type="Gene3D" id="3.40.50.620">
    <property type="entry name" value="HUPs"/>
    <property type="match status" value="1"/>
</dbReference>
<evidence type="ECO:0000313" key="14">
    <source>
        <dbReference type="EMBL" id="CAB4696628.1"/>
    </source>
</evidence>
<sequence>MKLSAGGARGPNLSDVLHLYDSATQEVRELALRQPGLVSIYLCGPTVYGPPHLGHGRATIVYDVLRRYLEWTGLSVRLVSNITDIDDKIIDRAAREGRPWEEITHKCENIWFKAMETLNVERPTDIPHATEFVGAMVAMIAELVAKDAAYATDDGVYLAVSAVPDYGLLAHQSLEDMLVGGGEREVLGAAQKRNPADFALWKFAKPGEPNWPSPWGDGRPGWHSECVVMSLELLGEGFDLHCGGQDLQFPHHENERAQAVALGKRFANHWMHNGFVVDTEGEKMSKSIGNVENLLDLTDHYDPRAYRMVLLQTHYRSPVRVSQDNIDAAVNALAGLDSFAARTASAALGAAPDQAVIEQFRERMDNDLDSPTAMAVLFDSVRRGNAALDAGDAGLAGALATSVQEMCSAVGLVLKAAGDVPEDITAKAAALDAARAAKDFAAADALRGELQAGGWIVETTKLGTTVRR</sequence>
<dbReference type="EC" id="6.1.1.16" evidence="3"/>
<keyword evidence="9" id="KW-0067">ATP-binding</keyword>
<feature type="domain" description="Cysteinyl-tRNA synthetase class Ia DALR" evidence="13">
    <location>
        <begin position="359"/>
        <end position="421"/>
    </location>
</feature>
<dbReference type="SMART" id="SM00840">
    <property type="entry name" value="DALR_2"/>
    <property type="match status" value="1"/>
</dbReference>
<dbReference type="SUPFAM" id="SSF47323">
    <property type="entry name" value="Anticodon-binding domain of a subclass of class I aminoacyl-tRNA synthetases"/>
    <property type="match status" value="1"/>
</dbReference>
<evidence type="ECO:0000256" key="9">
    <source>
        <dbReference type="ARBA" id="ARBA00022840"/>
    </source>
</evidence>
<dbReference type="PANTHER" id="PTHR10890">
    <property type="entry name" value="CYSTEINYL-TRNA SYNTHETASE"/>
    <property type="match status" value="1"/>
</dbReference>
<evidence type="ECO:0000256" key="3">
    <source>
        <dbReference type="ARBA" id="ARBA00012832"/>
    </source>
</evidence>
<name>A0A6J6TRM7_9ZZZZ</name>
<dbReference type="GO" id="GO:0005829">
    <property type="term" value="C:cytosol"/>
    <property type="evidence" value="ECO:0007669"/>
    <property type="project" value="TreeGrafter"/>
</dbReference>
<dbReference type="InterPro" id="IPR014729">
    <property type="entry name" value="Rossmann-like_a/b/a_fold"/>
</dbReference>
<evidence type="ECO:0000256" key="5">
    <source>
        <dbReference type="ARBA" id="ARBA00022598"/>
    </source>
</evidence>
<dbReference type="Pfam" id="PF09190">
    <property type="entry name" value="DALR_2"/>
    <property type="match status" value="1"/>
</dbReference>
<keyword evidence="11" id="KW-0030">Aminoacyl-tRNA synthetase</keyword>
<comment type="cofactor">
    <cofactor evidence="1">
        <name>Zn(2+)</name>
        <dbReference type="ChEBI" id="CHEBI:29105"/>
    </cofactor>
</comment>
<dbReference type="Gene3D" id="1.20.120.1910">
    <property type="entry name" value="Cysteine-tRNA ligase, C-terminal anti-codon recognition domain"/>
    <property type="match status" value="1"/>
</dbReference>
<dbReference type="GO" id="GO:0006423">
    <property type="term" value="P:cysteinyl-tRNA aminoacylation"/>
    <property type="evidence" value="ECO:0007669"/>
    <property type="project" value="InterPro"/>
</dbReference>